<gene>
    <name evidence="1" type="ORF">E1263_15545</name>
</gene>
<evidence type="ECO:0000313" key="1">
    <source>
        <dbReference type="EMBL" id="TDD59329.1"/>
    </source>
</evidence>
<dbReference type="AlphaFoldDB" id="A0A4R4ZNK7"/>
<protein>
    <submittedName>
        <fullName evidence="1">Class I SAM-dependent methyltransferase</fullName>
    </submittedName>
</protein>
<dbReference type="RefSeq" id="WP_132168014.1">
    <property type="nucleotide sequence ID" value="NZ_SMKX01000037.1"/>
</dbReference>
<evidence type="ECO:0000313" key="2">
    <source>
        <dbReference type="Proteomes" id="UP000295124"/>
    </source>
</evidence>
<dbReference type="SUPFAM" id="SSF53335">
    <property type="entry name" value="S-adenosyl-L-methionine-dependent methyltransferases"/>
    <property type="match status" value="1"/>
</dbReference>
<reference evidence="1 2" key="1">
    <citation type="submission" date="2019-03" db="EMBL/GenBank/DDBJ databases">
        <title>Draft genome sequences of novel Actinobacteria.</title>
        <authorList>
            <person name="Sahin N."/>
            <person name="Ay H."/>
            <person name="Saygin H."/>
        </authorList>
    </citation>
    <scope>NUCLEOTIDE SEQUENCE [LARGE SCALE GENOMIC DNA]</scope>
    <source>
        <strain evidence="1 2">JCM 13523</strain>
    </source>
</reference>
<keyword evidence="1" id="KW-0808">Transferase</keyword>
<dbReference type="Gene3D" id="3.40.50.150">
    <property type="entry name" value="Vaccinia Virus protein VP39"/>
    <property type="match status" value="1"/>
</dbReference>
<dbReference type="InterPro" id="IPR029063">
    <property type="entry name" value="SAM-dependent_MTases_sf"/>
</dbReference>
<dbReference type="EMBL" id="SMKX01000037">
    <property type="protein sequence ID" value="TDD59329.1"/>
    <property type="molecule type" value="Genomic_DNA"/>
</dbReference>
<dbReference type="Proteomes" id="UP000295124">
    <property type="component" value="Unassembled WGS sequence"/>
</dbReference>
<accession>A0A4R4ZNK7</accession>
<name>A0A4R4ZNK7_9ACTN</name>
<organism evidence="1 2">
    <name type="scientific">Kribbella antibiotica</name>
    <dbReference type="NCBI Taxonomy" id="190195"/>
    <lineage>
        <taxon>Bacteria</taxon>
        <taxon>Bacillati</taxon>
        <taxon>Actinomycetota</taxon>
        <taxon>Actinomycetes</taxon>
        <taxon>Propionibacteriales</taxon>
        <taxon>Kribbellaceae</taxon>
        <taxon>Kribbella</taxon>
    </lineage>
</organism>
<keyword evidence="2" id="KW-1185">Reference proteome</keyword>
<dbReference type="OrthoDB" id="8163513at2"/>
<sequence length="209" mass="22563">MNTNWSKWHDAYANPGSGLGDRLAAVRAQIDRRLDETAPNPVRVVSACAGDGRDLLGVLAGRSDADRVTALLVEYDAELAACAREDAKASPARIDVRQADAAQSEVYSDAGQADLVLLCGIFGNVSDVDIQATVEAAPQLCAPGAEVVWTRHRNDPDLTPSIRGWFADAGFEEVAFVAPDEDQWSVGVHRLAAAPRPLELGRHWFTFIR</sequence>
<keyword evidence="1" id="KW-0489">Methyltransferase</keyword>
<dbReference type="GO" id="GO:0008168">
    <property type="term" value="F:methyltransferase activity"/>
    <property type="evidence" value="ECO:0007669"/>
    <property type="project" value="UniProtKB-KW"/>
</dbReference>
<proteinExistence type="predicted"/>
<comment type="caution">
    <text evidence="1">The sequence shown here is derived from an EMBL/GenBank/DDBJ whole genome shotgun (WGS) entry which is preliminary data.</text>
</comment>
<dbReference type="GO" id="GO:0032259">
    <property type="term" value="P:methylation"/>
    <property type="evidence" value="ECO:0007669"/>
    <property type="project" value="UniProtKB-KW"/>
</dbReference>